<feature type="compositionally biased region" description="Acidic residues" evidence="9">
    <location>
        <begin position="189"/>
        <end position="208"/>
    </location>
</feature>
<feature type="compositionally biased region" description="Acidic residues" evidence="9">
    <location>
        <begin position="312"/>
        <end position="340"/>
    </location>
</feature>
<keyword evidence="6" id="KW-0238">DNA-binding</keyword>
<dbReference type="PROSITE" id="PS50157">
    <property type="entry name" value="ZINC_FINGER_C2H2_2"/>
    <property type="match status" value="5"/>
</dbReference>
<keyword evidence="7" id="KW-0539">Nucleus</keyword>
<feature type="compositionally biased region" description="Basic residues" evidence="9">
    <location>
        <begin position="383"/>
        <end position="393"/>
    </location>
</feature>
<dbReference type="InterPro" id="IPR036236">
    <property type="entry name" value="Znf_C2H2_sf"/>
</dbReference>
<dbReference type="GO" id="GO:0003700">
    <property type="term" value="F:DNA-binding transcription factor activity"/>
    <property type="evidence" value="ECO:0007669"/>
    <property type="project" value="TreeGrafter"/>
</dbReference>
<dbReference type="PANTHER" id="PTHR24404">
    <property type="entry name" value="ZINC FINGER PROTEIN"/>
    <property type="match status" value="1"/>
</dbReference>
<keyword evidence="4 8" id="KW-0863">Zinc-finger</keyword>
<dbReference type="GO" id="GO:0005634">
    <property type="term" value="C:nucleus"/>
    <property type="evidence" value="ECO:0007669"/>
    <property type="project" value="UniProtKB-SubCell"/>
</dbReference>
<dbReference type="Pfam" id="PF00096">
    <property type="entry name" value="zf-C2H2"/>
    <property type="match status" value="2"/>
</dbReference>
<evidence type="ECO:0000256" key="7">
    <source>
        <dbReference type="ARBA" id="ARBA00023242"/>
    </source>
</evidence>
<protein>
    <recommendedName>
        <fullName evidence="10">C2H2-type domain-containing protein</fullName>
    </recommendedName>
</protein>
<accession>A0A7R9KYN2</accession>
<dbReference type="OrthoDB" id="6507558at2759"/>
<dbReference type="GO" id="GO:0000978">
    <property type="term" value="F:RNA polymerase II cis-regulatory region sequence-specific DNA binding"/>
    <property type="evidence" value="ECO:0007669"/>
    <property type="project" value="TreeGrafter"/>
</dbReference>
<dbReference type="GO" id="GO:0008270">
    <property type="term" value="F:zinc ion binding"/>
    <property type="evidence" value="ECO:0007669"/>
    <property type="project" value="UniProtKB-KW"/>
</dbReference>
<evidence type="ECO:0000256" key="2">
    <source>
        <dbReference type="ARBA" id="ARBA00022723"/>
    </source>
</evidence>
<evidence type="ECO:0000313" key="12">
    <source>
        <dbReference type="Proteomes" id="UP000759131"/>
    </source>
</evidence>
<dbReference type="EMBL" id="CAJPIZ010009660">
    <property type="protein sequence ID" value="CAG2111999.1"/>
    <property type="molecule type" value="Genomic_DNA"/>
</dbReference>
<dbReference type="AlphaFoldDB" id="A0A7R9KYN2"/>
<feature type="compositionally biased region" description="Basic residues" evidence="9">
    <location>
        <begin position="252"/>
        <end position="261"/>
    </location>
</feature>
<proteinExistence type="predicted"/>
<sequence length="501" mass="55909">MSVCLRHNETNERLSVSVLSITAPGVYTCQTCNALFTCLDYYQQHRRNHAECNGIKLLTCSHCPYSSDNSFHYNWHIMSHTGKPPHRCQVCSKPQLTTASTSPIKHEPIGPIDSISDEEPSACIMSGKRLVLCVTMANRSAFPDIPVANDLILSVATATTDDLLLSSNMQSTQSSCRMSSKGIMASLKDDDEEESDEEEEEEEQEEEYGVSVETIVPNVINNNNISNNSNNNNNNKRVKTSEQTGSEGNPKPRGRGKGNRKSRVNAFFDGIDGSGAGFYFILLLYNPKQNDRNVDDEEEEEEVPNNDRNGDNESEVDDEEDDDEEESDEEEEEEEQEEEYGVSVETIVPNVINNNNISNNSNNNNNKRVKTSEQTGSEGNPKPRGRGKGNRKSRVNAFFDGIDGSGAGVEGIRRKFHCSHCGNGKSFKTKSHLQRHILTHTGEKPYHCNRCGSKFNQSSSLRNHIIAIHTKEYPHYCPTCGKGFLMPALLQKHLATSHRNK</sequence>
<comment type="subcellular location">
    <subcellularLocation>
        <location evidence="1">Nucleus</location>
    </subcellularLocation>
</comment>
<evidence type="ECO:0000256" key="1">
    <source>
        <dbReference type="ARBA" id="ARBA00004123"/>
    </source>
</evidence>
<reference evidence="11" key="1">
    <citation type="submission" date="2020-11" db="EMBL/GenBank/DDBJ databases">
        <authorList>
            <person name="Tran Van P."/>
        </authorList>
    </citation>
    <scope>NUCLEOTIDE SEQUENCE</scope>
</reference>
<name>A0A7R9KYN2_9ACAR</name>
<evidence type="ECO:0000256" key="4">
    <source>
        <dbReference type="ARBA" id="ARBA00022771"/>
    </source>
</evidence>
<feature type="domain" description="C2H2-type" evidence="10">
    <location>
        <begin position="27"/>
        <end position="50"/>
    </location>
</feature>
<feature type="domain" description="C2H2-type" evidence="10">
    <location>
        <begin position="475"/>
        <end position="501"/>
    </location>
</feature>
<feature type="region of interest" description="Disordered" evidence="9">
    <location>
        <begin position="291"/>
        <end position="393"/>
    </location>
</feature>
<feature type="domain" description="C2H2-type" evidence="10">
    <location>
        <begin position="58"/>
        <end position="85"/>
    </location>
</feature>
<feature type="domain" description="C2H2-type" evidence="10">
    <location>
        <begin position="416"/>
        <end position="445"/>
    </location>
</feature>
<evidence type="ECO:0000259" key="10">
    <source>
        <dbReference type="PROSITE" id="PS50157"/>
    </source>
</evidence>
<dbReference type="PROSITE" id="PS00028">
    <property type="entry name" value="ZINC_FINGER_C2H2_1"/>
    <property type="match status" value="3"/>
</dbReference>
<dbReference type="Proteomes" id="UP000759131">
    <property type="component" value="Unassembled WGS sequence"/>
</dbReference>
<keyword evidence="5" id="KW-0862">Zinc</keyword>
<feature type="compositionally biased region" description="Low complexity" evidence="9">
    <location>
        <begin position="350"/>
        <end position="366"/>
    </location>
</feature>
<evidence type="ECO:0000256" key="3">
    <source>
        <dbReference type="ARBA" id="ARBA00022737"/>
    </source>
</evidence>
<evidence type="ECO:0000256" key="8">
    <source>
        <dbReference type="PROSITE-ProRule" id="PRU00042"/>
    </source>
</evidence>
<feature type="compositionally biased region" description="Low complexity" evidence="9">
    <location>
        <begin position="220"/>
        <end position="235"/>
    </location>
</feature>
<evidence type="ECO:0000313" key="11">
    <source>
        <dbReference type="EMBL" id="CAD7631569.1"/>
    </source>
</evidence>
<evidence type="ECO:0000256" key="6">
    <source>
        <dbReference type="ARBA" id="ARBA00023125"/>
    </source>
</evidence>
<dbReference type="SUPFAM" id="SSF57667">
    <property type="entry name" value="beta-beta-alpha zinc fingers"/>
    <property type="match status" value="2"/>
</dbReference>
<dbReference type="EMBL" id="OC864235">
    <property type="protein sequence ID" value="CAD7631569.1"/>
    <property type="molecule type" value="Genomic_DNA"/>
</dbReference>
<feature type="compositionally biased region" description="Acidic residues" evidence="9">
    <location>
        <begin position="294"/>
        <end position="304"/>
    </location>
</feature>
<dbReference type="FunFam" id="3.30.160.60:FF:000145">
    <property type="entry name" value="Zinc finger protein 574"/>
    <property type="match status" value="1"/>
</dbReference>
<dbReference type="InterPro" id="IPR013087">
    <property type="entry name" value="Znf_C2H2_type"/>
</dbReference>
<feature type="domain" description="C2H2-type" evidence="10">
    <location>
        <begin position="446"/>
        <end position="474"/>
    </location>
</feature>
<keyword evidence="3" id="KW-0677">Repeat</keyword>
<keyword evidence="12" id="KW-1185">Reference proteome</keyword>
<keyword evidence="2" id="KW-0479">Metal-binding</keyword>
<dbReference type="GO" id="GO:0006357">
    <property type="term" value="P:regulation of transcription by RNA polymerase II"/>
    <property type="evidence" value="ECO:0007669"/>
    <property type="project" value="TreeGrafter"/>
</dbReference>
<evidence type="ECO:0000256" key="5">
    <source>
        <dbReference type="ARBA" id="ARBA00022833"/>
    </source>
</evidence>
<dbReference type="SMART" id="SM00355">
    <property type="entry name" value="ZnF_C2H2"/>
    <property type="match status" value="5"/>
</dbReference>
<evidence type="ECO:0000256" key="9">
    <source>
        <dbReference type="SAM" id="MobiDB-lite"/>
    </source>
</evidence>
<dbReference type="PANTHER" id="PTHR24404:SF111">
    <property type="entry name" value="GASTRULA ZINC FINGER PROTEIN XLCGF49.1-LIKE-RELATED"/>
    <property type="match status" value="1"/>
</dbReference>
<dbReference type="FunFam" id="3.30.160.60:FF:000176">
    <property type="entry name" value="zinc finger protein 70"/>
    <property type="match status" value="1"/>
</dbReference>
<gene>
    <name evidence="11" type="ORF">OSB1V03_LOCUS11978</name>
</gene>
<organism evidence="11">
    <name type="scientific">Medioppia subpectinata</name>
    <dbReference type="NCBI Taxonomy" id="1979941"/>
    <lineage>
        <taxon>Eukaryota</taxon>
        <taxon>Metazoa</taxon>
        <taxon>Ecdysozoa</taxon>
        <taxon>Arthropoda</taxon>
        <taxon>Chelicerata</taxon>
        <taxon>Arachnida</taxon>
        <taxon>Acari</taxon>
        <taxon>Acariformes</taxon>
        <taxon>Sarcoptiformes</taxon>
        <taxon>Oribatida</taxon>
        <taxon>Brachypylina</taxon>
        <taxon>Oppioidea</taxon>
        <taxon>Oppiidae</taxon>
        <taxon>Medioppia</taxon>
    </lineage>
</organism>
<feature type="region of interest" description="Disordered" evidence="9">
    <location>
        <begin position="186"/>
        <end position="261"/>
    </location>
</feature>
<dbReference type="InterPro" id="IPR050589">
    <property type="entry name" value="Ikaros_C2H2-ZF"/>
</dbReference>
<dbReference type="Gene3D" id="3.30.160.60">
    <property type="entry name" value="Classic Zinc Finger"/>
    <property type="match status" value="4"/>
</dbReference>